<feature type="compositionally biased region" description="Basic residues" evidence="1">
    <location>
        <begin position="121"/>
        <end position="134"/>
    </location>
</feature>
<dbReference type="EMBL" id="ML119912">
    <property type="protein sequence ID" value="RPA71614.1"/>
    <property type="molecule type" value="Genomic_DNA"/>
</dbReference>
<gene>
    <name evidence="3" type="ORF">BJ508DRAFT_419849</name>
</gene>
<dbReference type="Pfam" id="PF22980">
    <property type="entry name" value="Myb_DNA-bind_8"/>
    <property type="match status" value="1"/>
</dbReference>
<dbReference type="AlphaFoldDB" id="A0A3N4HPM0"/>
<evidence type="ECO:0000313" key="4">
    <source>
        <dbReference type="Proteomes" id="UP000275078"/>
    </source>
</evidence>
<accession>A0A3N4HPM0</accession>
<feature type="domain" description="Myb-like DNA-binding" evidence="2">
    <location>
        <begin position="27"/>
        <end position="72"/>
    </location>
</feature>
<feature type="compositionally biased region" description="Acidic residues" evidence="1">
    <location>
        <begin position="138"/>
        <end position="148"/>
    </location>
</feature>
<evidence type="ECO:0000256" key="1">
    <source>
        <dbReference type="SAM" id="MobiDB-lite"/>
    </source>
</evidence>
<evidence type="ECO:0000313" key="3">
    <source>
        <dbReference type="EMBL" id="RPA71614.1"/>
    </source>
</evidence>
<name>A0A3N4HPM0_ASCIM</name>
<dbReference type="Proteomes" id="UP000275078">
    <property type="component" value="Unassembled WGS sequence"/>
</dbReference>
<protein>
    <recommendedName>
        <fullName evidence="2">Myb-like DNA-binding domain-containing protein</fullName>
    </recommendedName>
</protein>
<feature type="region of interest" description="Disordered" evidence="1">
    <location>
        <begin position="100"/>
        <end position="170"/>
    </location>
</feature>
<reference evidence="3 4" key="1">
    <citation type="journal article" date="2018" name="Nat. Ecol. Evol.">
        <title>Pezizomycetes genomes reveal the molecular basis of ectomycorrhizal truffle lifestyle.</title>
        <authorList>
            <person name="Murat C."/>
            <person name="Payen T."/>
            <person name="Noel B."/>
            <person name="Kuo A."/>
            <person name="Morin E."/>
            <person name="Chen J."/>
            <person name="Kohler A."/>
            <person name="Krizsan K."/>
            <person name="Balestrini R."/>
            <person name="Da Silva C."/>
            <person name="Montanini B."/>
            <person name="Hainaut M."/>
            <person name="Levati E."/>
            <person name="Barry K.W."/>
            <person name="Belfiori B."/>
            <person name="Cichocki N."/>
            <person name="Clum A."/>
            <person name="Dockter R.B."/>
            <person name="Fauchery L."/>
            <person name="Guy J."/>
            <person name="Iotti M."/>
            <person name="Le Tacon F."/>
            <person name="Lindquist E.A."/>
            <person name="Lipzen A."/>
            <person name="Malagnac F."/>
            <person name="Mello A."/>
            <person name="Molinier V."/>
            <person name="Miyauchi S."/>
            <person name="Poulain J."/>
            <person name="Riccioni C."/>
            <person name="Rubini A."/>
            <person name="Sitrit Y."/>
            <person name="Splivallo R."/>
            <person name="Traeger S."/>
            <person name="Wang M."/>
            <person name="Zifcakova L."/>
            <person name="Wipf D."/>
            <person name="Zambonelli A."/>
            <person name="Paolocci F."/>
            <person name="Nowrousian M."/>
            <person name="Ottonello S."/>
            <person name="Baldrian P."/>
            <person name="Spatafora J.W."/>
            <person name="Henrissat B."/>
            <person name="Nagy L.G."/>
            <person name="Aury J.M."/>
            <person name="Wincker P."/>
            <person name="Grigoriev I.V."/>
            <person name="Bonfante P."/>
            <person name="Martin F.M."/>
        </authorList>
    </citation>
    <scope>NUCLEOTIDE SEQUENCE [LARGE SCALE GENOMIC DNA]</scope>
    <source>
        <strain evidence="3 4">RN42</strain>
    </source>
</reference>
<evidence type="ECO:0000259" key="2">
    <source>
        <dbReference type="Pfam" id="PF22980"/>
    </source>
</evidence>
<keyword evidence="4" id="KW-1185">Reference proteome</keyword>
<organism evidence="3 4">
    <name type="scientific">Ascobolus immersus RN42</name>
    <dbReference type="NCBI Taxonomy" id="1160509"/>
    <lineage>
        <taxon>Eukaryota</taxon>
        <taxon>Fungi</taxon>
        <taxon>Dikarya</taxon>
        <taxon>Ascomycota</taxon>
        <taxon>Pezizomycotina</taxon>
        <taxon>Pezizomycetes</taxon>
        <taxon>Pezizales</taxon>
        <taxon>Ascobolaceae</taxon>
        <taxon>Ascobolus</taxon>
    </lineage>
</organism>
<proteinExistence type="predicted"/>
<sequence length="170" mass="18102">MTTDTTTDATTDTKAETVPKSKDIAKDYGFFLTVLKHTSKGQINFEAVAADINAPTAKSCYVRLLRLLKKEDLNLSDVFSMGKDKSPKMCSCGGLQVSGTVDGEAGNDSGDVAPKKEKAGKGGKGRKLTAKKRKLECDSEDGVVDEGESAVKDEAQVEDVVGNAESVEEY</sequence>
<dbReference type="InterPro" id="IPR054505">
    <property type="entry name" value="Myb_DNA-bind_8"/>
</dbReference>